<sequence>MKDKPEASSADYDMLVNSKAYFLYNATISSRFRSNANFFTWIDAGYGHGNRDLIPLHCHWKPNFLSGLITVIKLTPQHDKVSRYSINHIYRVDWTIISGGFLGGDIQTINRFYRFFHKTFIDLLDARKVDDDQTTLTLTIKHYGNLFNLVHSSGDWFALFRLFPCS</sequence>
<organism evidence="3">
    <name type="scientific">Anisakis simplex</name>
    <name type="common">Herring worm</name>
    <dbReference type="NCBI Taxonomy" id="6269"/>
    <lineage>
        <taxon>Eukaryota</taxon>
        <taxon>Metazoa</taxon>
        <taxon>Ecdysozoa</taxon>
        <taxon>Nematoda</taxon>
        <taxon>Chromadorea</taxon>
        <taxon>Rhabditida</taxon>
        <taxon>Spirurina</taxon>
        <taxon>Ascaridomorpha</taxon>
        <taxon>Ascaridoidea</taxon>
        <taxon>Anisakidae</taxon>
        <taxon>Anisakis</taxon>
        <taxon>Anisakis simplex complex</taxon>
    </lineage>
</organism>
<reference evidence="1 2" key="2">
    <citation type="submission" date="2018-11" db="EMBL/GenBank/DDBJ databases">
        <authorList>
            <consortium name="Pathogen Informatics"/>
        </authorList>
    </citation>
    <scope>NUCLEOTIDE SEQUENCE [LARGE SCALE GENOMIC DNA]</scope>
</reference>
<dbReference type="OrthoDB" id="411632at2759"/>
<gene>
    <name evidence="1" type="ORF">ASIM_LOCUS13555</name>
</gene>
<dbReference type="Proteomes" id="UP000267096">
    <property type="component" value="Unassembled WGS sequence"/>
</dbReference>
<protein>
    <submittedName>
        <fullName evidence="1 3">Uncharacterized protein</fullName>
    </submittedName>
</protein>
<accession>A0A0M3K008</accession>
<dbReference type="EMBL" id="UYRR01031427">
    <property type="protein sequence ID" value="VDK49993.1"/>
    <property type="molecule type" value="Genomic_DNA"/>
</dbReference>
<dbReference type="AlphaFoldDB" id="A0A0M3K008"/>
<evidence type="ECO:0000313" key="2">
    <source>
        <dbReference type="Proteomes" id="UP000267096"/>
    </source>
</evidence>
<evidence type="ECO:0000313" key="3">
    <source>
        <dbReference type="WBParaSite" id="ASIM_0001412701-mRNA-1"/>
    </source>
</evidence>
<dbReference type="WBParaSite" id="ASIM_0001412701-mRNA-1">
    <property type="protein sequence ID" value="ASIM_0001412701-mRNA-1"/>
    <property type="gene ID" value="ASIM_0001412701"/>
</dbReference>
<dbReference type="Pfam" id="PF09612">
    <property type="entry name" value="HtrL_YibB"/>
    <property type="match status" value="1"/>
</dbReference>
<proteinExistence type="predicted"/>
<dbReference type="InterPro" id="IPR011735">
    <property type="entry name" value="WlaTC/HtrL_glycosyltransf"/>
</dbReference>
<keyword evidence="2" id="KW-1185">Reference proteome</keyword>
<evidence type="ECO:0000313" key="1">
    <source>
        <dbReference type="EMBL" id="VDK49993.1"/>
    </source>
</evidence>
<name>A0A0M3K008_ANISI</name>
<reference evidence="3" key="1">
    <citation type="submission" date="2017-02" db="UniProtKB">
        <authorList>
            <consortium name="WormBaseParasite"/>
        </authorList>
    </citation>
    <scope>IDENTIFICATION</scope>
</reference>